<reference evidence="2" key="1">
    <citation type="submission" date="2021-10" db="EMBL/GenBank/DDBJ databases">
        <authorList>
            <person name="Piombo E."/>
        </authorList>
    </citation>
    <scope>NUCLEOTIDE SEQUENCE</scope>
</reference>
<sequence length="303" mass="34423">MMFGQRSSGLDQLIRRPERSLWEEFRQRPCVFLAKQIYTSRSLIPAQPVSNAVSVVCISDTHNYQPQLPDGEILIHAGDLSQSGTFDEVQKTILWIRQQPFEHKVVIAGNHDLILDPSRDQHNNAARSQLEWGDIIYLENSSATLTCSNGRRLTVYGSPYSPKHGNWAFQYPRHHDVWSETPFGDIDIDILITHAPPRGHLDLMSLGCTHLLSKLWQTRPLLHVFGHVHAGYGQEWLQFDAVQEAYERTIVAGGGILNLVYLAYRRFLACFEAPMESRCLLVNPAIIGGLYDEKTRNPIQVVI</sequence>
<organism evidence="2 3">
    <name type="scientific">Clonostachys solani</name>
    <dbReference type="NCBI Taxonomy" id="160281"/>
    <lineage>
        <taxon>Eukaryota</taxon>
        <taxon>Fungi</taxon>
        <taxon>Dikarya</taxon>
        <taxon>Ascomycota</taxon>
        <taxon>Pezizomycotina</taxon>
        <taxon>Sordariomycetes</taxon>
        <taxon>Hypocreomycetidae</taxon>
        <taxon>Hypocreales</taxon>
        <taxon>Bionectriaceae</taxon>
        <taxon>Clonostachys</taxon>
    </lineage>
</organism>
<dbReference type="AlphaFoldDB" id="A0A9N9Z9U7"/>
<dbReference type="EMBL" id="CABFOC020000040">
    <property type="protein sequence ID" value="CAH0051434.1"/>
    <property type="molecule type" value="Genomic_DNA"/>
</dbReference>
<feature type="domain" description="Calcineurin-like phosphoesterase" evidence="1">
    <location>
        <begin position="66"/>
        <end position="230"/>
    </location>
</feature>
<dbReference type="GO" id="GO:0016787">
    <property type="term" value="F:hydrolase activity"/>
    <property type="evidence" value="ECO:0007669"/>
    <property type="project" value="InterPro"/>
</dbReference>
<accession>A0A9N9Z9U7</accession>
<evidence type="ECO:0000259" key="1">
    <source>
        <dbReference type="Pfam" id="PF00149"/>
    </source>
</evidence>
<dbReference type="InterPro" id="IPR029052">
    <property type="entry name" value="Metallo-depent_PP-like"/>
</dbReference>
<gene>
    <name evidence="2" type="ORF">CSOL1703_00014757</name>
</gene>
<dbReference type="InterPro" id="IPR004843">
    <property type="entry name" value="Calcineurin-like_PHP"/>
</dbReference>
<dbReference type="OrthoDB" id="630188at2759"/>
<proteinExistence type="predicted"/>
<dbReference type="PANTHER" id="PTHR12905:SF18">
    <property type="entry name" value="ESTER HYDROLASE, PUTATIVE (AFU_ORTHOLOGUE AFUA_4G03130)-RELATED"/>
    <property type="match status" value="1"/>
</dbReference>
<protein>
    <recommendedName>
        <fullName evidence="1">Calcineurin-like phosphoesterase domain-containing protein</fullName>
    </recommendedName>
</protein>
<dbReference type="SUPFAM" id="SSF56300">
    <property type="entry name" value="Metallo-dependent phosphatases"/>
    <property type="match status" value="1"/>
</dbReference>
<evidence type="ECO:0000313" key="2">
    <source>
        <dbReference type="EMBL" id="CAH0051434.1"/>
    </source>
</evidence>
<comment type="caution">
    <text evidence="2">The sequence shown here is derived from an EMBL/GenBank/DDBJ whole genome shotgun (WGS) entry which is preliminary data.</text>
</comment>
<name>A0A9N9Z9U7_9HYPO</name>
<dbReference type="Proteomes" id="UP000775872">
    <property type="component" value="Unassembled WGS sequence"/>
</dbReference>
<dbReference type="Pfam" id="PF00149">
    <property type="entry name" value="Metallophos"/>
    <property type="match status" value="1"/>
</dbReference>
<dbReference type="PANTHER" id="PTHR12905">
    <property type="entry name" value="METALLOPHOSPHOESTERASE"/>
    <property type="match status" value="1"/>
</dbReference>
<keyword evidence="3" id="KW-1185">Reference proteome</keyword>
<dbReference type="Gene3D" id="3.60.21.10">
    <property type="match status" value="1"/>
</dbReference>
<dbReference type="CDD" id="cd07379">
    <property type="entry name" value="MPP_239FB"/>
    <property type="match status" value="1"/>
</dbReference>
<dbReference type="InterPro" id="IPR051693">
    <property type="entry name" value="UPF0046_metallophosphoest"/>
</dbReference>
<evidence type="ECO:0000313" key="3">
    <source>
        <dbReference type="Proteomes" id="UP000775872"/>
    </source>
</evidence>